<accession>A0A7W6R872</accession>
<evidence type="ECO:0000313" key="1">
    <source>
        <dbReference type="EMBL" id="MBB4238636.1"/>
    </source>
</evidence>
<evidence type="ECO:0000313" key="2">
    <source>
        <dbReference type="Proteomes" id="UP000540909"/>
    </source>
</evidence>
<sequence length="34" mass="3757">MIRPSSRAGRLWSTIVTTAVFLLACSAVREMYGL</sequence>
<dbReference type="AlphaFoldDB" id="A0A7W6R872"/>
<gene>
    <name evidence="1" type="ORF">GGD57_005250</name>
</gene>
<dbReference type="EMBL" id="JACIFY010000024">
    <property type="protein sequence ID" value="MBB4238636.1"/>
    <property type="molecule type" value="Genomic_DNA"/>
</dbReference>
<organism evidence="1 2">
    <name type="scientific">Rhizobium esperanzae</name>
    <dbReference type="NCBI Taxonomy" id="1967781"/>
    <lineage>
        <taxon>Bacteria</taxon>
        <taxon>Pseudomonadati</taxon>
        <taxon>Pseudomonadota</taxon>
        <taxon>Alphaproteobacteria</taxon>
        <taxon>Hyphomicrobiales</taxon>
        <taxon>Rhizobiaceae</taxon>
        <taxon>Rhizobium/Agrobacterium group</taxon>
        <taxon>Rhizobium</taxon>
    </lineage>
</organism>
<dbReference type="Proteomes" id="UP000540909">
    <property type="component" value="Unassembled WGS sequence"/>
</dbReference>
<dbReference type="PROSITE" id="PS51257">
    <property type="entry name" value="PROKAR_LIPOPROTEIN"/>
    <property type="match status" value="1"/>
</dbReference>
<protein>
    <submittedName>
        <fullName evidence="1">Uncharacterized protein</fullName>
    </submittedName>
</protein>
<name>A0A7W6R872_9HYPH</name>
<proteinExistence type="predicted"/>
<reference evidence="1 2" key="1">
    <citation type="submission" date="2020-08" db="EMBL/GenBank/DDBJ databases">
        <title>Genomic Encyclopedia of Type Strains, Phase IV (KMG-V): Genome sequencing to study the core and pangenomes of soil and plant-associated prokaryotes.</title>
        <authorList>
            <person name="Whitman W."/>
        </authorList>
    </citation>
    <scope>NUCLEOTIDE SEQUENCE [LARGE SCALE GENOMIC DNA]</scope>
    <source>
        <strain evidence="1 2">SEMIA 4089</strain>
    </source>
</reference>
<comment type="caution">
    <text evidence="1">The sequence shown here is derived from an EMBL/GenBank/DDBJ whole genome shotgun (WGS) entry which is preliminary data.</text>
</comment>